<sequence length="129" mass="14322">MTKFMLARRCLEVATDTLGTAANTLAPRLSAAGPFGWMKHRKSATQGFDDGDRPPVDPEAVHADLLRRLTKLYEQEVARELIVPPFKRALLYGEKAAVHDQVGDFTFIQLYEAVKRLAAQISKCCGKFG</sequence>
<dbReference type="PhylomeDB" id="Q7PZU5"/>
<evidence type="ECO:0000313" key="1">
    <source>
        <dbReference type="EMBL" id="EAA00321.4"/>
    </source>
</evidence>
<reference evidence="1" key="5">
    <citation type="submission" date="2011-05" db="EMBL/GenBank/DDBJ databases">
        <authorList>
            <consortium name="VectorBase"/>
        </authorList>
    </citation>
    <scope>NUCLEOTIDE SEQUENCE</scope>
    <source>
        <strain evidence="1">PEST</strain>
    </source>
</reference>
<comment type="caution">
    <text evidence="1">The sequence shown here is derived from an EMBL/GenBank/DDBJ whole genome shotgun (WGS) entry which is preliminary data.</text>
</comment>
<dbReference type="eggNOG" id="KOG1176">
    <property type="taxonomic scope" value="Eukaryota"/>
</dbReference>
<proteinExistence type="predicted"/>
<reference evidence="1" key="3">
    <citation type="journal article" date="2004" name="Trends Parasitol.">
        <title>The Anopheles gambiae genome: an update.</title>
        <authorList>
            <person name="Mongin E."/>
            <person name="Louis C."/>
            <person name="Holt R.A."/>
            <person name="Birney E."/>
            <person name="Collins F.H."/>
        </authorList>
    </citation>
    <scope>NUCLEOTIDE SEQUENCE</scope>
    <source>
        <strain evidence="1">PEST</strain>
    </source>
</reference>
<reference evidence="1" key="2">
    <citation type="submission" date="2002-03" db="EMBL/GenBank/DDBJ databases">
        <authorList>
            <consortium name="The Anopheles Genome Sequencing Consortium"/>
        </authorList>
    </citation>
    <scope>NUCLEOTIDE SEQUENCE</scope>
    <source>
        <strain evidence="1">PEST</strain>
    </source>
</reference>
<dbReference type="PaxDb" id="7165-AGAP012093-PA"/>
<reference evidence="1" key="1">
    <citation type="journal article" date="2002" name="Science">
        <title>The genome sequence of the malaria mosquito Anopheles gambiae.</title>
        <authorList>
            <person name="Holt R.A."/>
            <person name="Subramanian G.M."/>
            <person name="Halpern A."/>
            <person name="Sutton G.G."/>
            <person name="Charlab R."/>
            <person name="Nusskern D.R."/>
            <person name="Wincker P."/>
            <person name="Clark A.G."/>
            <person name="Ribeiro J.M."/>
            <person name="Wides R."/>
            <person name="Salzberg S.L."/>
            <person name="Loftus B."/>
            <person name="Yandell M."/>
            <person name="Majoros W.H."/>
            <person name="Rusch D.B."/>
            <person name="Lai Z."/>
            <person name="Kraft C.L."/>
            <person name="Abril J.F."/>
            <person name="Anthouard V."/>
            <person name="Arensburger P."/>
            <person name="Atkinson P.W."/>
            <person name="Baden H."/>
            <person name="de Berardinis V."/>
            <person name="Baldwin D."/>
            <person name="Benes V."/>
            <person name="Biedler J."/>
            <person name="Blass C."/>
            <person name="Bolanos R."/>
            <person name="Boscus D."/>
            <person name="Barnstead M."/>
            <person name="Cai S."/>
            <person name="Center A."/>
            <person name="Chaturverdi K."/>
            <person name="Christophides G.K."/>
            <person name="Chrystal M.A."/>
            <person name="Clamp M."/>
            <person name="Cravchik A."/>
            <person name="Curwen V."/>
            <person name="Dana A."/>
            <person name="Delcher A."/>
            <person name="Dew I."/>
            <person name="Evans C.A."/>
            <person name="Flanigan M."/>
            <person name="Grundschober-Freimoser A."/>
            <person name="Friedli L."/>
            <person name="Gu Z."/>
            <person name="Guan P."/>
            <person name="Guigo R."/>
            <person name="Hillenmeyer M.E."/>
            <person name="Hladun S.L."/>
            <person name="Hogan J.R."/>
            <person name="Hong Y.S."/>
            <person name="Hoover J."/>
            <person name="Jaillon O."/>
            <person name="Ke Z."/>
            <person name="Kodira C."/>
            <person name="Kokoza E."/>
            <person name="Koutsos A."/>
            <person name="Letunic I."/>
            <person name="Levitsky A."/>
            <person name="Liang Y."/>
            <person name="Lin J.J."/>
            <person name="Lobo N.F."/>
            <person name="Lopez J.R."/>
            <person name="Malek J.A."/>
            <person name="McIntosh T.C."/>
            <person name="Meister S."/>
            <person name="Miller J."/>
            <person name="Mobarry C."/>
            <person name="Mongin E."/>
            <person name="Murphy S.D."/>
            <person name="O'Brochta D.A."/>
            <person name="Pfannkoch C."/>
            <person name="Qi R."/>
            <person name="Regier M.A."/>
            <person name="Remington K."/>
            <person name="Shao H."/>
            <person name="Sharakhova M.V."/>
            <person name="Sitter C.D."/>
            <person name="Shetty J."/>
            <person name="Smith T.J."/>
            <person name="Strong R."/>
            <person name="Sun J."/>
            <person name="Thomasova D."/>
            <person name="Ton L.Q."/>
            <person name="Topalis P."/>
            <person name="Tu Z."/>
            <person name="Unger M.F."/>
            <person name="Walenz B."/>
            <person name="Wang A."/>
            <person name="Wang J."/>
            <person name="Wang M."/>
            <person name="Wang X."/>
            <person name="Woodford K.J."/>
            <person name="Wortman J.R."/>
            <person name="Wu M."/>
            <person name="Yao A."/>
            <person name="Zdobnov E.M."/>
            <person name="Zhang H."/>
            <person name="Zhao Q."/>
            <person name="Zhao S."/>
            <person name="Zhu S.C."/>
            <person name="Zhimulev I."/>
            <person name="Coluzzi M."/>
            <person name="della Torre A."/>
            <person name="Roth C.W."/>
            <person name="Louis C."/>
            <person name="Kalush F."/>
            <person name="Mural R.J."/>
            <person name="Myers E.W."/>
            <person name="Adams M.D."/>
            <person name="Smith H.O."/>
            <person name="Broder S."/>
            <person name="Gardner M.J."/>
            <person name="Fraser C.M."/>
            <person name="Birney E."/>
            <person name="Bork P."/>
            <person name="Brey P.T."/>
            <person name="Venter J.C."/>
            <person name="Weissenbach J."/>
            <person name="Kafatos F.C."/>
            <person name="Collins F.H."/>
            <person name="Hoffman S.L."/>
        </authorList>
    </citation>
    <scope>NUCLEOTIDE SEQUENCE [LARGE SCALE GENOMIC DNA]</scope>
    <source>
        <strain evidence="1">PEST</strain>
    </source>
</reference>
<organism evidence="1">
    <name type="scientific">Anopheles gambiae</name>
    <name type="common">African malaria mosquito</name>
    <dbReference type="NCBI Taxonomy" id="7165"/>
    <lineage>
        <taxon>Eukaryota</taxon>
        <taxon>Metazoa</taxon>
        <taxon>Ecdysozoa</taxon>
        <taxon>Arthropoda</taxon>
        <taxon>Hexapoda</taxon>
        <taxon>Insecta</taxon>
        <taxon>Pterygota</taxon>
        <taxon>Neoptera</taxon>
        <taxon>Endopterygota</taxon>
        <taxon>Diptera</taxon>
        <taxon>Nematocera</taxon>
        <taxon>Culicoidea</taxon>
        <taxon>Culicidae</taxon>
        <taxon>Anophelinae</taxon>
        <taxon>Anopheles</taxon>
    </lineage>
</organism>
<dbReference type="AlphaFoldDB" id="Q7PZU5"/>
<dbReference type="VEuPathDB" id="VectorBase:AGAMI1_002368"/>
<protein>
    <submittedName>
        <fullName evidence="1">AGAP012093-PA</fullName>
    </submittedName>
</protein>
<dbReference type="EMBL" id="AAAB01008986">
    <property type="protein sequence ID" value="EAA00321.4"/>
    <property type="molecule type" value="Genomic_DNA"/>
</dbReference>
<accession>Q7PZU5</accession>
<gene>
    <name evidence="1" type="ORF">AgaP_AGAP012093</name>
</gene>
<dbReference type="STRING" id="7165.Q7PZU5"/>
<dbReference type="OMA" id="KFMLARR"/>
<dbReference type="HOGENOM" id="CLU_1950594_0_0_1"/>
<reference evidence="1" key="4">
    <citation type="journal article" date="2007" name="Genome Biol.">
        <title>Update of the Anopheles gambiae PEST genome assembly.</title>
        <authorList>
            <person name="Sharakhova M.V."/>
            <person name="Hammond M.P."/>
            <person name="Lobo N.F."/>
            <person name="Krzywinski J."/>
            <person name="Unger M.F."/>
            <person name="Hillenmeyer M.E."/>
            <person name="Bruggner R.V."/>
            <person name="Birney E."/>
            <person name="Collins F.H."/>
        </authorList>
    </citation>
    <scope>NUCLEOTIDE SEQUENCE</scope>
    <source>
        <strain evidence="1">PEST</strain>
    </source>
</reference>
<name>Q7PZU5_ANOGA</name>
<dbReference type="VEuPathDB" id="VectorBase:AGAP012093"/>